<keyword evidence="2" id="KW-1185">Reference proteome</keyword>
<evidence type="ECO:0000313" key="2">
    <source>
        <dbReference type="Proteomes" id="UP000306416"/>
    </source>
</evidence>
<protein>
    <submittedName>
        <fullName evidence="1">Uncharacterized protein</fullName>
    </submittedName>
</protein>
<dbReference type="RefSeq" id="WP_135869902.1">
    <property type="nucleotide sequence ID" value="NZ_SRSC01000002.1"/>
</dbReference>
<sequence length="202" mass="22908">MTHNNIPHPEMVAKSEEVRQAFTPQVRDYLVSLFPTSESYDVLHERFEKSVTGFYKGDPEKVKECEEARRELELAMSIIMAIRKAVSAVDPTVYEKPEDPHQKSSTAGSALAASKDLRIRFDKNGHPYCSLTRLPGSKGYEIWFCIGEPGVEANWSLLLWSTTCQKMYLTGLNRTLTNYLKIRGKRGNEVGPWSNMIILPPV</sequence>
<accession>A0A4S1CGF5</accession>
<organism evidence="1 2">
    <name type="scientific">Geomonas terrae</name>
    <dbReference type="NCBI Taxonomy" id="2562681"/>
    <lineage>
        <taxon>Bacteria</taxon>
        <taxon>Pseudomonadati</taxon>
        <taxon>Thermodesulfobacteriota</taxon>
        <taxon>Desulfuromonadia</taxon>
        <taxon>Geobacterales</taxon>
        <taxon>Geobacteraceae</taxon>
        <taxon>Geomonas</taxon>
    </lineage>
</organism>
<gene>
    <name evidence="1" type="ORF">E4633_08940</name>
</gene>
<dbReference type="AlphaFoldDB" id="A0A4S1CGF5"/>
<proteinExistence type="predicted"/>
<dbReference type="Proteomes" id="UP000306416">
    <property type="component" value="Unassembled WGS sequence"/>
</dbReference>
<dbReference type="EMBL" id="SRSC01000002">
    <property type="protein sequence ID" value="TGU72423.1"/>
    <property type="molecule type" value="Genomic_DNA"/>
</dbReference>
<name>A0A4S1CGF5_9BACT</name>
<comment type="caution">
    <text evidence="1">The sequence shown here is derived from an EMBL/GenBank/DDBJ whole genome shotgun (WGS) entry which is preliminary data.</text>
</comment>
<evidence type="ECO:0000313" key="1">
    <source>
        <dbReference type="EMBL" id="TGU72423.1"/>
    </source>
</evidence>
<reference evidence="1 2" key="1">
    <citation type="submission" date="2019-04" db="EMBL/GenBank/DDBJ databases">
        <title>Geobacter oryzae sp. nov., ferric-reducing bacteria isolated from paddy soil.</title>
        <authorList>
            <person name="Xu Z."/>
            <person name="Masuda Y."/>
            <person name="Itoh H."/>
            <person name="Senoo K."/>
        </authorList>
    </citation>
    <scope>NUCLEOTIDE SEQUENCE [LARGE SCALE GENOMIC DNA]</scope>
    <source>
        <strain evidence="1 2">Red111</strain>
    </source>
</reference>